<proteinExistence type="predicted"/>
<sequence length="45" mass="5329">MRTRRKIMQNFADPGSKDGEVNQIFRQRILLEVLLDIREILKEAS</sequence>
<name>A0A0F9IXQ8_9ZZZZ</name>
<gene>
    <name evidence="1" type="ORF">LCGC14_1524750</name>
</gene>
<accession>A0A0F9IXQ8</accession>
<dbReference type="EMBL" id="LAZR01011358">
    <property type="protein sequence ID" value="KKM62128.1"/>
    <property type="molecule type" value="Genomic_DNA"/>
</dbReference>
<organism evidence="1">
    <name type="scientific">marine sediment metagenome</name>
    <dbReference type="NCBI Taxonomy" id="412755"/>
    <lineage>
        <taxon>unclassified sequences</taxon>
        <taxon>metagenomes</taxon>
        <taxon>ecological metagenomes</taxon>
    </lineage>
</organism>
<reference evidence="1" key="1">
    <citation type="journal article" date="2015" name="Nature">
        <title>Complex archaea that bridge the gap between prokaryotes and eukaryotes.</title>
        <authorList>
            <person name="Spang A."/>
            <person name="Saw J.H."/>
            <person name="Jorgensen S.L."/>
            <person name="Zaremba-Niedzwiedzka K."/>
            <person name="Martijn J."/>
            <person name="Lind A.E."/>
            <person name="van Eijk R."/>
            <person name="Schleper C."/>
            <person name="Guy L."/>
            <person name="Ettema T.J."/>
        </authorList>
    </citation>
    <scope>NUCLEOTIDE SEQUENCE</scope>
</reference>
<dbReference type="AlphaFoldDB" id="A0A0F9IXQ8"/>
<comment type="caution">
    <text evidence="1">The sequence shown here is derived from an EMBL/GenBank/DDBJ whole genome shotgun (WGS) entry which is preliminary data.</text>
</comment>
<protein>
    <submittedName>
        <fullName evidence="1">Uncharacterized protein</fullName>
    </submittedName>
</protein>
<evidence type="ECO:0000313" key="1">
    <source>
        <dbReference type="EMBL" id="KKM62128.1"/>
    </source>
</evidence>